<feature type="transmembrane region" description="Helical" evidence="1">
    <location>
        <begin position="242"/>
        <end position="264"/>
    </location>
</feature>
<protein>
    <submittedName>
        <fullName evidence="3">Glycosyl transferase GTA-type super family</fullName>
    </submittedName>
</protein>
<name>A0A388T9P2_TERA1</name>
<organism evidence="3 4">
    <name type="scientific">Termititenax aidoneus</name>
    <dbReference type="NCBI Taxonomy" id="2218524"/>
    <lineage>
        <taxon>Bacteria</taxon>
        <taxon>Bacillati</taxon>
        <taxon>Candidatus Margulisiibacteriota</taxon>
        <taxon>Candidatus Termititenacia</taxon>
        <taxon>Candidatus Termititenacales</taxon>
        <taxon>Candidatus Termititenacaceae</taxon>
        <taxon>Candidatus Termititenax</taxon>
    </lineage>
</organism>
<dbReference type="PANTHER" id="PTHR43179">
    <property type="entry name" value="RHAMNOSYLTRANSFERASE WBBL"/>
    <property type="match status" value="1"/>
</dbReference>
<keyword evidence="4" id="KW-1185">Reference proteome</keyword>
<evidence type="ECO:0000259" key="2">
    <source>
        <dbReference type="Pfam" id="PF00535"/>
    </source>
</evidence>
<dbReference type="Proteomes" id="UP000269352">
    <property type="component" value="Unassembled WGS sequence"/>
</dbReference>
<comment type="caution">
    <text evidence="3">The sequence shown here is derived from an EMBL/GenBank/DDBJ whole genome shotgun (WGS) entry which is preliminary data.</text>
</comment>
<dbReference type="AlphaFoldDB" id="A0A388T9P2"/>
<keyword evidence="1" id="KW-0812">Transmembrane</keyword>
<dbReference type="PANTHER" id="PTHR43179:SF7">
    <property type="entry name" value="RHAMNOSYLTRANSFERASE WBBL"/>
    <property type="match status" value="1"/>
</dbReference>
<dbReference type="SUPFAM" id="SSF53448">
    <property type="entry name" value="Nucleotide-diphospho-sugar transferases"/>
    <property type="match status" value="1"/>
</dbReference>
<gene>
    <name evidence="3" type="ORF">NO1_0412</name>
</gene>
<dbReference type="EMBL" id="BGZN01000004">
    <property type="protein sequence ID" value="GBR72956.1"/>
    <property type="molecule type" value="Genomic_DNA"/>
</dbReference>
<dbReference type="InterPro" id="IPR029044">
    <property type="entry name" value="Nucleotide-diphossugar_trans"/>
</dbReference>
<evidence type="ECO:0000256" key="1">
    <source>
        <dbReference type="SAM" id="Phobius"/>
    </source>
</evidence>
<proteinExistence type="predicted"/>
<accession>A0A388T9P2</accession>
<keyword evidence="1" id="KW-0472">Membrane</keyword>
<evidence type="ECO:0000313" key="3">
    <source>
        <dbReference type="EMBL" id="GBR72956.1"/>
    </source>
</evidence>
<reference evidence="3 4" key="1">
    <citation type="journal article" date="2019" name="ISME J.">
        <title>Genome analyses of uncultured TG2/ZB3 bacteria in 'Margulisbacteria' specifically attached to ectosymbiotic spirochetes of protists in the termite gut.</title>
        <authorList>
            <person name="Utami Y.D."/>
            <person name="Kuwahara H."/>
            <person name="Igai K."/>
            <person name="Murakami T."/>
            <person name="Sugaya K."/>
            <person name="Morikawa T."/>
            <person name="Nagura Y."/>
            <person name="Yuki M."/>
            <person name="Deevong P."/>
            <person name="Inoue T."/>
            <person name="Kihara K."/>
            <person name="Lo N."/>
            <person name="Yamada A."/>
            <person name="Ohkuma M."/>
            <person name="Hongoh Y."/>
        </authorList>
    </citation>
    <scope>NUCLEOTIDE SEQUENCE [LARGE SCALE GENOMIC DNA]</scope>
    <source>
        <strain evidence="3">NkOx7-01</strain>
    </source>
</reference>
<dbReference type="Gene3D" id="3.90.550.10">
    <property type="entry name" value="Spore Coat Polysaccharide Biosynthesis Protein SpsA, Chain A"/>
    <property type="match status" value="1"/>
</dbReference>
<keyword evidence="1" id="KW-1133">Transmembrane helix</keyword>
<feature type="domain" description="Glycosyltransferase 2-like" evidence="2">
    <location>
        <begin position="10"/>
        <end position="169"/>
    </location>
</feature>
<dbReference type="InterPro" id="IPR001173">
    <property type="entry name" value="Glyco_trans_2-like"/>
</dbReference>
<evidence type="ECO:0000313" key="4">
    <source>
        <dbReference type="Proteomes" id="UP000269352"/>
    </source>
</evidence>
<keyword evidence="3" id="KW-0808">Transferase</keyword>
<sequence length="292" mass="32868">MPSPAAPDLSIIIVSFNNREYLRGCLNSIYENIGNRLRYEIFVVDNNSMDQTLQMLQENYPAVQVIDNTENAGFARANNQALRLATGRYMLLLNNDTFVLGHSLEQMVDFMDARREIGALAPKLLDGDALTAQKPGSALAQKDWTAAEPRHVKFISGAAFLIRKETYKNVGGLDENFFFYNEDLDWCRRILQNGWQIYYYPEAAIIHYGGQSTGFIGRRATVEGLRGGLYFAYKHYRPLFPLYFVLLSAGLLALILGNILGLLFTKTAAEKIAAYAQVLWLAATAQYKPKVL</sequence>
<dbReference type="CDD" id="cd04186">
    <property type="entry name" value="GT_2_like_c"/>
    <property type="match status" value="1"/>
</dbReference>
<dbReference type="Pfam" id="PF00535">
    <property type="entry name" value="Glycos_transf_2"/>
    <property type="match status" value="1"/>
</dbReference>
<dbReference type="GO" id="GO:0016740">
    <property type="term" value="F:transferase activity"/>
    <property type="evidence" value="ECO:0007669"/>
    <property type="project" value="UniProtKB-KW"/>
</dbReference>